<comment type="caution">
    <text evidence="1">The sequence shown here is derived from an EMBL/GenBank/DDBJ whole genome shotgun (WGS) entry which is preliminary data.</text>
</comment>
<reference evidence="1 2" key="1">
    <citation type="submission" date="2024-09" db="EMBL/GenBank/DDBJ databases">
        <title>Laminarin stimulates single cell rates of sulfate reduction while oxygen inhibits transcriptomic activity in coastal marine sediment.</title>
        <authorList>
            <person name="Lindsay M."/>
            <person name="Orcutt B."/>
            <person name="Emerson D."/>
            <person name="Stepanauskas R."/>
            <person name="D'Angelo T."/>
        </authorList>
    </citation>
    <scope>NUCLEOTIDE SEQUENCE [LARGE SCALE GENOMIC DNA]</scope>
    <source>
        <strain evidence="1">SAG AM-311-K15</strain>
    </source>
</reference>
<organism evidence="1 2">
    <name type="scientific">candidate division CSSED10-310 bacterium</name>
    <dbReference type="NCBI Taxonomy" id="2855610"/>
    <lineage>
        <taxon>Bacteria</taxon>
        <taxon>Bacteria division CSSED10-310</taxon>
    </lineage>
</organism>
<proteinExistence type="predicted"/>
<accession>A0ABV6Z3K8</accession>
<sequence>MRIFEVQIRITISLWSGGDFRVTFDLRARAQRSGARNRNRVGGTMFDHEKLDVCQLSPMPSDTEECNRSVQTELTRVRKPFIYVLLVSKAVLAPYAFHKRKVCVDKFFGSL</sequence>
<keyword evidence="2" id="KW-1185">Reference proteome</keyword>
<dbReference type="Proteomes" id="UP001594351">
    <property type="component" value="Unassembled WGS sequence"/>
</dbReference>
<protein>
    <submittedName>
        <fullName evidence="1">Uncharacterized protein</fullName>
    </submittedName>
</protein>
<gene>
    <name evidence="1" type="ORF">ACFL27_22165</name>
</gene>
<name>A0ABV6Z3K8_UNCC1</name>
<dbReference type="EMBL" id="JBHPBY010000388">
    <property type="protein sequence ID" value="MFC1852913.1"/>
    <property type="molecule type" value="Genomic_DNA"/>
</dbReference>
<evidence type="ECO:0000313" key="2">
    <source>
        <dbReference type="Proteomes" id="UP001594351"/>
    </source>
</evidence>
<evidence type="ECO:0000313" key="1">
    <source>
        <dbReference type="EMBL" id="MFC1852913.1"/>
    </source>
</evidence>